<protein>
    <submittedName>
        <fullName evidence="2">Uncharacterized protein</fullName>
    </submittedName>
</protein>
<dbReference type="EMBL" id="CAJNOH010000108">
    <property type="protein sequence ID" value="CAF0874747.1"/>
    <property type="molecule type" value="Genomic_DNA"/>
</dbReference>
<reference evidence="2" key="1">
    <citation type="submission" date="2021-02" db="EMBL/GenBank/DDBJ databases">
        <authorList>
            <person name="Nowell W R."/>
        </authorList>
    </citation>
    <scope>NUCLEOTIDE SEQUENCE</scope>
</reference>
<evidence type="ECO:0000313" key="1">
    <source>
        <dbReference type="EMBL" id="CAF0874747.1"/>
    </source>
</evidence>
<gene>
    <name evidence="2" type="ORF">JXQ802_LOCUS8711</name>
    <name evidence="1" type="ORF">PYM288_LOCUS8234</name>
</gene>
<dbReference type="Proteomes" id="UP000663854">
    <property type="component" value="Unassembled WGS sequence"/>
</dbReference>
<sequence length="73" mass="8852">MWHSYMQEPLNYVADCVQIIGYVIYHSPWSINKDDTKNKTCIQANKLWKDEFKVDLMIDHLFNTIDDKFDYNF</sequence>
<dbReference type="AlphaFoldDB" id="A0A813YZT4"/>
<name>A0A813YZT4_9BILA</name>
<dbReference type="Proteomes" id="UP000663870">
    <property type="component" value="Unassembled WGS sequence"/>
</dbReference>
<accession>A0A813YZT4</accession>
<organism evidence="2 3">
    <name type="scientific">Rotaria sordida</name>
    <dbReference type="NCBI Taxonomy" id="392033"/>
    <lineage>
        <taxon>Eukaryota</taxon>
        <taxon>Metazoa</taxon>
        <taxon>Spiralia</taxon>
        <taxon>Gnathifera</taxon>
        <taxon>Rotifera</taxon>
        <taxon>Eurotatoria</taxon>
        <taxon>Bdelloidea</taxon>
        <taxon>Philodinida</taxon>
        <taxon>Philodinidae</taxon>
        <taxon>Rotaria</taxon>
    </lineage>
</organism>
<evidence type="ECO:0000313" key="3">
    <source>
        <dbReference type="Proteomes" id="UP000663870"/>
    </source>
</evidence>
<comment type="caution">
    <text evidence="2">The sequence shown here is derived from an EMBL/GenBank/DDBJ whole genome shotgun (WGS) entry which is preliminary data.</text>
</comment>
<dbReference type="EMBL" id="CAJNOL010000155">
    <property type="protein sequence ID" value="CAF0892057.1"/>
    <property type="molecule type" value="Genomic_DNA"/>
</dbReference>
<evidence type="ECO:0000313" key="2">
    <source>
        <dbReference type="EMBL" id="CAF0892057.1"/>
    </source>
</evidence>
<keyword evidence="3" id="KW-1185">Reference proteome</keyword>
<proteinExistence type="predicted"/>